<sequence length="345" mass="38712">MFELQWPWLLLLLPCPLFILYFWKPVAQREKAALQLPFYRNVMNAAKYEHNHTPYKKQKHLWFPWLIWILLLLAASRPQWIGDPVQIEESGRDLMLAVDLSGSMEINDMALKGSAVDRLTIAKDVLADFIIRRTGDRIGLILFGSKAYLQTPLTFDRKTVKTLLDESSIGIAGNKTAIGDAIGLAVKHLRKRPEQSRVLILLTDGANTAGEISPLQGAELAKKHHIKVYTIGMGADEMIQPGLFGSSFGARKVNPSADLDEKTLKDIAGSTGGQYFRAKNTDELNSIYDLLDELEPVAQEKALFRPSIALYYWPLGLALLLCFAYTLWVGYLSEKIQGGVLFRAH</sequence>
<dbReference type="SUPFAM" id="SSF53300">
    <property type="entry name" value="vWA-like"/>
    <property type="match status" value="1"/>
</dbReference>
<keyword evidence="1" id="KW-0472">Membrane</keyword>
<dbReference type="EMBL" id="NSIT01000095">
    <property type="protein sequence ID" value="PJE79106.1"/>
    <property type="molecule type" value="Genomic_DNA"/>
</dbReference>
<dbReference type="Gene3D" id="3.40.50.410">
    <property type="entry name" value="von Willebrand factor, type A domain"/>
    <property type="match status" value="1"/>
</dbReference>
<feature type="domain" description="VWFA" evidence="2">
    <location>
        <begin position="93"/>
        <end position="294"/>
    </location>
</feature>
<dbReference type="InterPro" id="IPR036465">
    <property type="entry name" value="vWFA_dom_sf"/>
</dbReference>
<feature type="transmembrane region" description="Helical" evidence="1">
    <location>
        <begin position="311"/>
        <end position="333"/>
    </location>
</feature>
<dbReference type="SMART" id="SM00327">
    <property type="entry name" value="VWA"/>
    <property type="match status" value="1"/>
</dbReference>
<dbReference type="PROSITE" id="PS50234">
    <property type="entry name" value="VWFA"/>
    <property type="match status" value="1"/>
</dbReference>
<dbReference type="PANTHER" id="PTHR22550">
    <property type="entry name" value="SPORE GERMINATION PROTEIN"/>
    <property type="match status" value="1"/>
</dbReference>
<name>A0A2H9T7B6_9ZZZZ</name>
<keyword evidence="1" id="KW-1133">Transmembrane helix</keyword>
<accession>A0A2H9T7B6</accession>
<gene>
    <name evidence="3" type="ORF">CI610_01933</name>
</gene>
<dbReference type="PANTHER" id="PTHR22550:SF18">
    <property type="entry name" value="VWFA DOMAIN-CONTAINING PROTEIN"/>
    <property type="match status" value="1"/>
</dbReference>
<evidence type="ECO:0000259" key="2">
    <source>
        <dbReference type="PROSITE" id="PS50234"/>
    </source>
</evidence>
<dbReference type="Pfam" id="PF00092">
    <property type="entry name" value="VWA"/>
    <property type="match status" value="1"/>
</dbReference>
<evidence type="ECO:0000256" key="1">
    <source>
        <dbReference type="SAM" id="Phobius"/>
    </source>
</evidence>
<reference evidence="3" key="1">
    <citation type="journal article" date="2017" name="Appl. Environ. Microbiol.">
        <title>Molecular characterization of an Endozoicomonas-like organism causing infection in king scallop Pecten maximus L.</title>
        <authorList>
            <person name="Cano I."/>
            <person name="van Aerle R."/>
            <person name="Ross S."/>
            <person name="Verner-Jeffreys D.W."/>
            <person name="Paley R.K."/>
            <person name="Rimmer G."/>
            <person name="Ryder D."/>
            <person name="Hooper P."/>
            <person name="Stone D."/>
            <person name="Feist S.W."/>
        </authorList>
    </citation>
    <scope>NUCLEOTIDE SEQUENCE</scope>
</reference>
<dbReference type="InterPro" id="IPR002035">
    <property type="entry name" value="VWF_A"/>
</dbReference>
<comment type="caution">
    <text evidence="3">The sequence shown here is derived from an EMBL/GenBank/DDBJ whole genome shotgun (WGS) entry which is preliminary data.</text>
</comment>
<dbReference type="InterPro" id="IPR050768">
    <property type="entry name" value="UPF0353/GerABKA_families"/>
</dbReference>
<dbReference type="InterPro" id="IPR033881">
    <property type="entry name" value="vWA_BatA_type"/>
</dbReference>
<protein>
    <recommendedName>
        <fullName evidence="2">VWFA domain-containing protein</fullName>
    </recommendedName>
</protein>
<feature type="transmembrane region" description="Helical" evidence="1">
    <location>
        <begin position="6"/>
        <end position="23"/>
    </location>
</feature>
<organism evidence="3">
    <name type="scientific">invertebrate metagenome</name>
    <dbReference type="NCBI Taxonomy" id="1711999"/>
    <lineage>
        <taxon>unclassified sequences</taxon>
        <taxon>metagenomes</taxon>
        <taxon>organismal metagenomes</taxon>
    </lineage>
</organism>
<dbReference type="CDD" id="cd01467">
    <property type="entry name" value="vWA_BatA_type"/>
    <property type="match status" value="1"/>
</dbReference>
<dbReference type="AlphaFoldDB" id="A0A2H9T7B6"/>
<proteinExistence type="predicted"/>
<evidence type="ECO:0000313" key="3">
    <source>
        <dbReference type="EMBL" id="PJE79106.1"/>
    </source>
</evidence>
<keyword evidence="1" id="KW-0812">Transmembrane</keyword>